<reference evidence="2 3" key="1">
    <citation type="submission" date="2019-02" db="EMBL/GenBank/DDBJ databases">
        <title>Deep-cultivation of Planctomycetes and their phenomic and genomic characterization uncovers novel biology.</title>
        <authorList>
            <person name="Wiegand S."/>
            <person name="Jogler M."/>
            <person name="Boedeker C."/>
            <person name="Pinto D."/>
            <person name="Vollmers J."/>
            <person name="Rivas-Marin E."/>
            <person name="Kohn T."/>
            <person name="Peeters S.H."/>
            <person name="Heuer A."/>
            <person name="Rast P."/>
            <person name="Oberbeckmann S."/>
            <person name="Bunk B."/>
            <person name="Jeske O."/>
            <person name="Meyerdierks A."/>
            <person name="Storesund J.E."/>
            <person name="Kallscheuer N."/>
            <person name="Luecker S."/>
            <person name="Lage O.M."/>
            <person name="Pohl T."/>
            <person name="Merkel B.J."/>
            <person name="Hornburger P."/>
            <person name="Mueller R.-W."/>
            <person name="Bruemmer F."/>
            <person name="Labrenz M."/>
            <person name="Spormann A.M."/>
            <person name="Op den Camp H."/>
            <person name="Overmann J."/>
            <person name="Amann R."/>
            <person name="Jetten M.S.M."/>
            <person name="Mascher T."/>
            <person name="Medema M.H."/>
            <person name="Devos D.P."/>
            <person name="Kaster A.-K."/>
            <person name="Ovreas L."/>
            <person name="Rohde M."/>
            <person name="Galperin M.Y."/>
            <person name="Jogler C."/>
        </authorList>
    </citation>
    <scope>NUCLEOTIDE SEQUENCE [LARGE SCALE GENOMIC DNA]</scope>
    <source>
        <strain evidence="2 3">ETA_A1</strain>
    </source>
</reference>
<dbReference type="KEGG" id="uli:ETAA1_07820"/>
<organism evidence="2 3">
    <name type="scientific">Urbifossiella limnaea</name>
    <dbReference type="NCBI Taxonomy" id="2528023"/>
    <lineage>
        <taxon>Bacteria</taxon>
        <taxon>Pseudomonadati</taxon>
        <taxon>Planctomycetota</taxon>
        <taxon>Planctomycetia</taxon>
        <taxon>Gemmatales</taxon>
        <taxon>Gemmataceae</taxon>
        <taxon>Urbifossiella</taxon>
    </lineage>
</organism>
<evidence type="ECO:0000256" key="1">
    <source>
        <dbReference type="SAM" id="SignalP"/>
    </source>
</evidence>
<dbReference type="RefSeq" id="WP_145234475.1">
    <property type="nucleotide sequence ID" value="NZ_CP036273.1"/>
</dbReference>
<dbReference type="Proteomes" id="UP000319576">
    <property type="component" value="Chromosome"/>
</dbReference>
<name>A0A517XN32_9BACT</name>
<accession>A0A517XN32</accession>
<dbReference type="EMBL" id="CP036273">
    <property type="protein sequence ID" value="QDU18886.1"/>
    <property type="molecule type" value="Genomic_DNA"/>
</dbReference>
<dbReference type="OrthoDB" id="270112at2"/>
<keyword evidence="1" id="KW-0732">Signal</keyword>
<protein>
    <recommendedName>
        <fullName evidence="4">DUF3352 domain-containing protein</fullName>
    </recommendedName>
</protein>
<dbReference type="AlphaFoldDB" id="A0A517XN32"/>
<gene>
    <name evidence="2" type="ORF">ETAA1_07820</name>
</gene>
<proteinExistence type="predicted"/>
<evidence type="ECO:0000313" key="3">
    <source>
        <dbReference type="Proteomes" id="UP000319576"/>
    </source>
</evidence>
<sequence precursor="true">MTRLVRPALGLAVAAVLSAGPTRAADPHPLLPTDADVVMSVNLRQTLESDIVKKYALDALKAQLKENDAQKLLRDLGLDPLKDLDRVVVGASGKDETDLKYLVIVTGTFDPEKLYKAAEAQSRQDADHFALVKDGKDVMFKYTPDNGNPTYGTVVDDKTIVLAGDKKGISTALATPNKGKADLGREMNTLVKGMDDKATVWAVALTNGRLDKVKLKGPGANPGIQSQLANLQSLSTVIRVEKDVNLNITLGMKDDDAAAETGKTVGELLQTVRGALPFLAANEPKLKPLVEPAKSLKSEVKDRNVVITAKMAGTVIGDLIAPGKVD</sequence>
<feature type="signal peptide" evidence="1">
    <location>
        <begin position="1"/>
        <end position="24"/>
    </location>
</feature>
<keyword evidence="3" id="KW-1185">Reference proteome</keyword>
<evidence type="ECO:0008006" key="4">
    <source>
        <dbReference type="Google" id="ProtNLM"/>
    </source>
</evidence>
<feature type="chain" id="PRO_5022181409" description="DUF3352 domain-containing protein" evidence="1">
    <location>
        <begin position="25"/>
        <end position="326"/>
    </location>
</feature>
<evidence type="ECO:0000313" key="2">
    <source>
        <dbReference type="EMBL" id="QDU18886.1"/>
    </source>
</evidence>